<feature type="compositionally biased region" description="Low complexity" evidence="2">
    <location>
        <begin position="499"/>
        <end position="512"/>
    </location>
</feature>
<dbReference type="Pfam" id="PF17751">
    <property type="entry name" value="SKICH"/>
    <property type="match status" value="1"/>
</dbReference>
<accession>A0ABD0KD52</accession>
<gene>
    <name evidence="4" type="ORF">BaRGS_00023689</name>
</gene>
<name>A0ABD0KD52_9CAEN</name>
<feature type="region of interest" description="Disordered" evidence="2">
    <location>
        <begin position="542"/>
        <end position="566"/>
    </location>
</feature>
<feature type="compositionally biased region" description="Pro residues" evidence="2">
    <location>
        <begin position="1258"/>
        <end position="1269"/>
    </location>
</feature>
<feature type="region of interest" description="Disordered" evidence="2">
    <location>
        <begin position="499"/>
        <end position="530"/>
    </location>
</feature>
<feature type="coiled-coil region" evidence="1">
    <location>
        <begin position="785"/>
        <end position="847"/>
    </location>
</feature>
<feature type="compositionally biased region" description="Basic and acidic residues" evidence="2">
    <location>
        <begin position="361"/>
        <end position="377"/>
    </location>
</feature>
<evidence type="ECO:0000313" key="4">
    <source>
        <dbReference type="EMBL" id="KAK7485050.1"/>
    </source>
</evidence>
<keyword evidence="1" id="KW-0175">Coiled coil</keyword>
<feature type="region of interest" description="Disordered" evidence="2">
    <location>
        <begin position="1227"/>
        <end position="1295"/>
    </location>
</feature>
<feature type="compositionally biased region" description="Basic and acidic residues" evidence="2">
    <location>
        <begin position="155"/>
        <end position="179"/>
    </location>
</feature>
<reference evidence="4 5" key="1">
    <citation type="journal article" date="2023" name="Sci. Data">
        <title>Genome assembly of the Korean intertidal mud-creeper Batillaria attramentaria.</title>
        <authorList>
            <person name="Patra A.K."/>
            <person name="Ho P.T."/>
            <person name="Jun S."/>
            <person name="Lee S.J."/>
            <person name="Kim Y."/>
            <person name="Won Y.J."/>
        </authorList>
    </citation>
    <scope>NUCLEOTIDE SEQUENCE [LARGE SCALE GENOMIC DNA]</scope>
    <source>
        <strain evidence="4">Wonlab-2016</strain>
    </source>
</reference>
<dbReference type="InterPro" id="IPR041611">
    <property type="entry name" value="SKICH"/>
</dbReference>
<feature type="region of interest" description="Disordered" evidence="2">
    <location>
        <begin position="1122"/>
        <end position="1147"/>
    </location>
</feature>
<evidence type="ECO:0000256" key="1">
    <source>
        <dbReference type="SAM" id="Coils"/>
    </source>
</evidence>
<feature type="region of interest" description="Disordered" evidence="2">
    <location>
        <begin position="142"/>
        <end position="185"/>
    </location>
</feature>
<evidence type="ECO:0000259" key="3">
    <source>
        <dbReference type="Pfam" id="PF17751"/>
    </source>
</evidence>
<comment type="caution">
    <text evidence="4">The sequence shown here is derived from an EMBL/GenBank/DDBJ whole genome shotgun (WGS) entry which is preliminary data.</text>
</comment>
<dbReference type="EMBL" id="JACVVK020000200">
    <property type="protein sequence ID" value="KAK7485050.1"/>
    <property type="molecule type" value="Genomic_DNA"/>
</dbReference>
<feature type="domain" description="SKICH" evidence="3">
    <location>
        <begin position="39"/>
        <end position="118"/>
    </location>
</feature>
<dbReference type="Gene3D" id="2.60.40.2840">
    <property type="match status" value="1"/>
</dbReference>
<evidence type="ECO:0000256" key="2">
    <source>
        <dbReference type="SAM" id="MobiDB-lite"/>
    </source>
</evidence>
<feature type="region of interest" description="Disordered" evidence="2">
    <location>
        <begin position="681"/>
        <end position="717"/>
    </location>
</feature>
<feature type="region of interest" description="Disordered" evidence="2">
    <location>
        <begin position="341"/>
        <end position="379"/>
    </location>
</feature>
<dbReference type="Proteomes" id="UP001519460">
    <property type="component" value="Unassembled WGS sequence"/>
</dbReference>
<keyword evidence="5" id="KW-1185">Reference proteome</keyword>
<organism evidence="4 5">
    <name type="scientific">Batillaria attramentaria</name>
    <dbReference type="NCBI Taxonomy" id="370345"/>
    <lineage>
        <taxon>Eukaryota</taxon>
        <taxon>Metazoa</taxon>
        <taxon>Spiralia</taxon>
        <taxon>Lophotrochozoa</taxon>
        <taxon>Mollusca</taxon>
        <taxon>Gastropoda</taxon>
        <taxon>Caenogastropoda</taxon>
        <taxon>Sorbeoconcha</taxon>
        <taxon>Cerithioidea</taxon>
        <taxon>Batillariidae</taxon>
        <taxon>Batillaria</taxon>
    </lineage>
</organism>
<evidence type="ECO:0000313" key="5">
    <source>
        <dbReference type="Proteomes" id="UP001519460"/>
    </source>
</evidence>
<sequence length="1368" mass="149275">MAQWGSNDSSLSDSDIETINSEELVLFETTRTFYTNSSGSAVDHSPRDWIGLFQSGWQTPSDFSTFQWVPIDPISAWHPRKRRTIFPQADVNDLSGDFQFLYITCQQDVIGVSEIFQIIDVDLVASIHDKLPHSLSLISLETDSSSSEESQTGGESKDDVKNPASEHDVAKPPEPEAKPRTPSPLPDNWTLSDFVIGVHPDIFCSRLRFADDVKDIVEEYEPLKNFSSALRQSKSKLVEEVDAEIKPDHVTLNAGSELNLRGRGFGRGNKPHDYQHHPYLRQRPSLVLSVSRDNFKRSCLESCGKTSSDPILCRQLDTLHANPLISHVENVKKWSNSLQAEKSSSAERSPVATFGNSESASSKDVDVVHRDTPEAPRPKQTLPIFRKKQPVENDEDINPLPLALPTPTLKFTQSSGNEFSRSAMFTSLITPTVSKISMLPLFDVNRGLLSPALAKIEAKKGEDDDDGLLTTKRGNPMFMLADSLAHLVSDQSISRLGSFTTGTGSKTTSKSSVNKLRVSRPRKRLGQTVSCSGSLAKRLRLSGKTGAVAPSTTTSARTDDESALTSASQETIEVLDLALLESMKENSELRKKVASLEKALDEVSGPRSSSTKKGGKKDNSSQCKPQVAGKATNTAAAPNKIDNSSQCSKTQVVGKATNTAASPSKKDNSSQCVKTHVVGKATNTASPSKKDNSSQCSKKKLVGKATNTVAAPKKKDAENNTISVPKIETAAQCTDSIGRLAEASKLVKVEFKTAESEKSGSLLAEASSNIENALEKWRVASSKRMVRLRRMITTKKEEFARLRENISNYEQKTDTMEVQLKALRSTLSVETAKRLKAEKELRELKIKFWELLSARQLQPWGPYNPDITSVYPAAEAEGGDHPVAAKAEQMAKSHVPQPDELTWRSQDVKKAAPGVVSFRKFLLPAVTAIAKTFQRVEPNKTSTPFSELKSEVDFARPTDEELTKFIESQPAFADLAGIFRPPEGAAAPQAEGGCAARHVHTQASDSSSQPFDFHLQPFDSRTPSTVFKQTTYSSAPQARTNAHETRSTCTRPIVSKTVSDRCATVTVSITSGLGTVSSTTEKFNLKNGKRFKVDSSTTVKSEPAKSGADIKDAMCVHRRVNSAQSRPADEKAASETQVDFADSKPQEPKSIVAKDLAKVKLLDELDQETDEWCPPTVEGNFTLAEGVKVAPPVPKMWAVPKTAADKRGRYASYAAITAGKFTRNDLARQSAADPQGGNPNSASVPQPPSQPASQSTPSPTPTPTTPPPLSSLFPADTSLPDVITTAPKPSPVVCGPNDISLHKEEETEMAESATPPRAFHFDPAKLYSHSVNQQIRQGKCFTCGMRFSPTVDRYLVEEHIYFHHTFTE</sequence>
<feature type="region of interest" description="Disordered" evidence="2">
    <location>
        <begin position="599"/>
        <end position="649"/>
    </location>
</feature>
<protein>
    <recommendedName>
        <fullName evidence="3">SKICH domain-containing protein</fullName>
    </recommendedName>
</protein>
<feature type="compositionally biased region" description="Polar residues" evidence="2">
    <location>
        <begin position="631"/>
        <end position="649"/>
    </location>
</feature>
<proteinExistence type="predicted"/>